<dbReference type="Pfam" id="PF00440">
    <property type="entry name" value="TetR_N"/>
    <property type="match status" value="1"/>
</dbReference>
<evidence type="ECO:0000313" key="5">
    <source>
        <dbReference type="EMBL" id="MCZ0702961.1"/>
    </source>
</evidence>
<dbReference type="GO" id="GO:0003677">
    <property type="term" value="F:DNA binding"/>
    <property type="evidence" value="ECO:0007669"/>
    <property type="project" value="UniProtKB-UniRule"/>
</dbReference>
<dbReference type="PROSITE" id="PS50977">
    <property type="entry name" value="HTH_TETR_2"/>
    <property type="match status" value="1"/>
</dbReference>
<dbReference type="InterPro" id="IPR050624">
    <property type="entry name" value="HTH-type_Tx_Regulator"/>
</dbReference>
<organism evidence="5 6">
    <name type="scientific">Natronobacillus azotifigens</name>
    <dbReference type="NCBI Taxonomy" id="472978"/>
    <lineage>
        <taxon>Bacteria</taxon>
        <taxon>Bacillati</taxon>
        <taxon>Bacillota</taxon>
        <taxon>Bacilli</taxon>
        <taxon>Bacillales</taxon>
        <taxon>Bacillaceae</taxon>
        <taxon>Natronobacillus</taxon>
    </lineage>
</organism>
<evidence type="ECO:0000256" key="1">
    <source>
        <dbReference type="ARBA" id="ARBA00022491"/>
    </source>
</evidence>
<keyword evidence="2 3" id="KW-0238">DNA-binding</keyword>
<evidence type="ECO:0000256" key="2">
    <source>
        <dbReference type="ARBA" id="ARBA00023125"/>
    </source>
</evidence>
<keyword evidence="6" id="KW-1185">Reference proteome</keyword>
<keyword evidence="1" id="KW-0678">Repressor</keyword>
<gene>
    <name evidence="5" type="ORF">OWO01_07025</name>
</gene>
<dbReference type="EMBL" id="JAPRAT010000010">
    <property type="protein sequence ID" value="MCZ0702961.1"/>
    <property type="molecule type" value="Genomic_DNA"/>
</dbReference>
<accession>A0A9J6RCM3</accession>
<evidence type="ECO:0000313" key="6">
    <source>
        <dbReference type="Proteomes" id="UP001084197"/>
    </source>
</evidence>
<sequence>MVQKKLTNRQMKAIETKEALYQAAIQLFNEEGYEKVLVEDITNLAGTAKGTFYNYFHSKKDALYHTFTKFDQIYQEAYDLVNNTTTFEQRLLGFIKHAYKEINKMGKKIPWALYYNSMLDDSPLVLSNDRVLYQIVNEIVEFGLKIGDLDTNKPFSHYVELIKTQLVGIDYRWCVSSEQIDFSEFALTNMSVFIHGIIHR</sequence>
<feature type="domain" description="HTH tetR-type" evidence="4">
    <location>
        <begin position="14"/>
        <end position="74"/>
    </location>
</feature>
<proteinExistence type="predicted"/>
<dbReference type="InterPro" id="IPR009057">
    <property type="entry name" value="Homeodomain-like_sf"/>
</dbReference>
<evidence type="ECO:0000256" key="3">
    <source>
        <dbReference type="PROSITE-ProRule" id="PRU00335"/>
    </source>
</evidence>
<dbReference type="InterPro" id="IPR001647">
    <property type="entry name" value="HTH_TetR"/>
</dbReference>
<dbReference type="PRINTS" id="PR00455">
    <property type="entry name" value="HTHTETR"/>
</dbReference>
<feature type="DNA-binding region" description="H-T-H motif" evidence="3">
    <location>
        <begin position="37"/>
        <end position="56"/>
    </location>
</feature>
<name>A0A9J6RCM3_9BACI</name>
<dbReference type="RefSeq" id="WP_268779729.1">
    <property type="nucleotide sequence ID" value="NZ_JAPRAT010000010.1"/>
</dbReference>
<reference evidence="5" key="1">
    <citation type="submission" date="2022-11" db="EMBL/GenBank/DDBJ databases">
        <title>WGS of Natronobacillus azotifigens 24KS-1, an anaerobic diazotrophic haloalkaliphile from soda-rich habitats.</title>
        <authorList>
            <person name="Sorokin D.Y."/>
            <person name="Merkel A.Y."/>
        </authorList>
    </citation>
    <scope>NUCLEOTIDE SEQUENCE</scope>
    <source>
        <strain evidence="5">24KS-1</strain>
    </source>
</reference>
<dbReference type="PANTHER" id="PTHR43479:SF11">
    <property type="entry name" value="ACREF_ENVCD OPERON REPRESSOR-RELATED"/>
    <property type="match status" value="1"/>
</dbReference>
<dbReference type="Proteomes" id="UP001084197">
    <property type="component" value="Unassembled WGS sequence"/>
</dbReference>
<dbReference type="PANTHER" id="PTHR43479">
    <property type="entry name" value="ACREF/ENVCD OPERON REPRESSOR-RELATED"/>
    <property type="match status" value="1"/>
</dbReference>
<evidence type="ECO:0000259" key="4">
    <source>
        <dbReference type="PROSITE" id="PS50977"/>
    </source>
</evidence>
<dbReference type="Gene3D" id="1.10.357.10">
    <property type="entry name" value="Tetracycline Repressor, domain 2"/>
    <property type="match status" value="1"/>
</dbReference>
<comment type="caution">
    <text evidence="5">The sequence shown here is derived from an EMBL/GenBank/DDBJ whole genome shotgun (WGS) entry which is preliminary data.</text>
</comment>
<dbReference type="AlphaFoldDB" id="A0A9J6RCM3"/>
<protein>
    <submittedName>
        <fullName evidence="5">TetR/AcrR family transcriptional regulator</fullName>
    </submittedName>
</protein>
<dbReference type="SUPFAM" id="SSF46689">
    <property type="entry name" value="Homeodomain-like"/>
    <property type="match status" value="1"/>
</dbReference>